<feature type="domain" description="Glycosyltransferase subfamily 4-like N-terminal" evidence="2">
    <location>
        <begin position="4"/>
        <end position="135"/>
    </location>
</feature>
<dbReference type="OrthoDB" id="9806653at2"/>
<reference evidence="3 4" key="1">
    <citation type="submission" date="2014-08" db="EMBL/GenBank/DDBJ databases">
        <title>Complete genome of a marine bacteria Jeotgalibacillus malaysiensis.</title>
        <authorList>
            <person name="Yaakop A.S."/>
            <person name="Chan K.-G."/>
            <person name="Goh K.M."/>
        </authorList>
    </citation>
    <scope>NUCLEOTIDE SEQUENCE [LARGE SCALE GENOMIC DNA]</scope>
    <source>
        <strain evidence="3 4">D5</strain>
    </source>
</reference>
<dbReference type="HOGENOM" id="CLU_009583_0_1_9"/>
<dbReference type="Proteomes" id="UP000031449">
    <property type="component" value="Chromosome"/>
</dbReference>
<dbReference type="InterPro" id="IPR028098">
    <property type="entry name" value="Glyco_trans_4-like_N"/>
</dbReference>
<dbReference type="Gene3D" id="3.40.50.2000">
    <property type="entry name" value="Glycogen Phosphorylase B"/>
    <property type="match status" value="2"/>
</dbReference>
<accession>A0A0B5AVH3</accession>
<dbReference type="PANTHER" id="PTHR12526:SF630">
    <property type="entry name" value="GLYCOSYLTRANSFERASE"/>
    <property type="match status" value="1"/>
</dbReference>
<dbReference type="Pfam" id="PF13477">
    <property type="entry name" value="Glyco_trans_4_2"/>
    <property type="match status" value="1"/>
</dbReference>
<protein>
    <recommendedName>
        <fullName evidence="5">Glycosyl transferase</fullName>
    </recommendedName>
</protein>
<feature type="domain" description="Glycosyl transferase family 1" evidence="1">
    <location>
        <begin position="183"/>
        <end position="349"/>
    </location>
</feature>
<proteinExistence type="predicted"/>
<dbReference type="KEGG" id="jeo:JMA_34000"/>
<name>A0A0B5AVH3_9BACL</name>
<dbReference type="PANTHER" id="PTHR12526">
    <property type="entry name" value="GLYCOSYLTRANSFERASE"/>
    <property type="match status" value="1"/>
</dbReference>
<evidence type="ECO:0008006" key="5">
    <source>
        <dbReference type="Google" id="ProtNLM"/>
    </source>
</evidence>
<dbReference type="CDD" id="cd03808">
    <property type="entry name" value="GT4_CapM-like"/>
    <property type="match status" value="1"/>
</dbReference>
<dbReference type="EMBL" id="CP009416">
    <property type="protein sequence ID" value="AJD92717.1"/>
    <property type="molecule type" value="Genomic_DNA"/>
</dbReference>
<gene>
    <name evidence="3" type="ORF">JMA_34000</name>
</gene>
<sequence>MNKKILFCATVDYHFKAFHLPYMKWFKEQGWEVHVAAAGQMHLPFTDHKHELSISRSPVSSGNVKAYQQLKSLMSQYDYDLIHCHTPVGGILGRLAGMAFRKKGTKVLYTAHGYHFCKGAPVMNWLVYYPIEWVMSYVTDGLVTINQEDYHLSRTKLHASKIVRVHGVGVDTVKYAPVSSNERKNLKQSCGYNPDDFLLFYAAEFNRNKNQQFLINAFSRIQKHIPDAKLLLAGEGALLKECKSLSAELGVEKDVHFLGFREDIPELLKACDLGVASSLREGLPVNVMEMMATGLPVVAVKNRGHNELIESGKTGWLTETDDVKGFSDKIIYLHKEAGRRELLGFNAREKIVSVYSLQRVLQEKTNLYKGFMQETEAFEWIAR</sequence>
<evidence type="ECO:0000259" key="2">
    <source>
        <dbReference type="Pfam" id="PF13477"/>
    </source>
</evidence>
<dbReference type="GO" id="GO:0016757">
    <property type="term" value="F:glycosyltransferase activity"/>
    <property type="evidence" value="ECO:0007669"/>
    <property type="project" value="InterPro"/>
</dbReference>
<organism evidence="3 4">
    <name type="scientific">Jeotgalibacillus malaysiensis</name>
    <dbReference type="NCBI Taxonomy" id="1508404"/>
    <lineage>
        <taxon>Bacteria</taxon>
        <taxon>Bacillati</taxon>
        <taxon>Bacillota</taxon>
        <taxon>Bacilli</taxon>
        <taxon>Bacillales</taxon>
        <taxon>Caryophanaceae</taxon>
        <taxon>Jeotgalibacillus</taxon>
    </lineage>
</organism>
<dbReference type="SUPFAM" id="SSF53756">
    <property type="entry name" value="UDP-Glycosyltransferase/glycogen phosphorylase"/>
    <property type="match status" value="1"/>
</dbReference>
<dbReference type="STRING" id="1508404.JMA_34000"/>
<evidence type="ECO:0000259" key="1">
    <source>
        <dbReference type="Pfam" id="PF00534"/>
    </source>
</evidence>
<dbReference type="InterPro" id="IPR001296">
    <property type="entry name" value="Glyco_trans_1"/>
</dbReference>
<dbReference type="Pfam" id="PF00534">
    <property type="entry name" value="Glycos_transf_1"/>
    <property type="match status" value="1"/>
</dbReference>
<keyword evidence="4" id="KW-1185">Reference proteome</keyword>
<dbReference type="AlphaFoldDB" id="A0A0B5AVH3"/>
<evidence type="ECO:0000313" key="3">
    <source>
        <dbReference type="EMBL" id="AJD92717.1"/>
    </source>
</evidence>
<dbReference type="BioCyc" id="JESP1508404:G14D9-12681-MONOMER"/>
<evidence type="ECO:0000313" key="4">
    <source>
        <dbReference type="Proteomes" id="UP000031449"/>
    </source>
</evidence>